<dbReference type="PANTHER" id="PTHR47064:SF2">
    <property type="entry name" value="SMP-30_GLUCONOLACTONASE_LRE-LIKE REGION DOMAIN-CONTAINING PROTEIN-RELATED"/>
    <property type="match status" value="1"/>
</dbReference>
<evidence type="ECO:0000256" key="1">
    <source>
        <dbReference type="SAM" id="SignalP"/>
    </source>
</evidence>
<dbReference type="PANTHER" id="PTHR47064">
    <property type="entry name" value="PUTATIVE (AFU_ORTHOLOGUE AFUA_1G08990)-RELATED"/>
    <property type="match status" value="1"/>
</dbReference>
<reference evidence="2 3" key="1">
    <citation type="submission" date="2024-01" db="EMBL/GenBank/DDBJ databases">
        <authorList>
            <person name="Allen C."/>
            <person name="Tagirdzhanova G."/>
        </authorList>
    </citation>
    <scope>NUCLEOTIDE SEQUENCE [LARGE SCALE GENOMIC DNA]</scope>
</reference>
<comment type="caution">
    <text evidence="2">The sequence shown here is derived from an EMBL/GenBank/DDBJ whole genome shotgun (WGS) entry which is preliminary data.</text>
</comment>
<evidence type="ECO:0000313" key="2">
    <source>
        <dbReference type="EMBL" id="CAK7216994.1"/>
    </source>
</evidence>
<name>A0ABP0BBQ8_9PEZI</name>
<keyword evidence="1" id="KW-0732">Signal</keyword>
<gene>
    <name evidence="2" type="ORF">SCUCBS95973_003001</name>
</gene>
<protein>
    <recommendedName>
        <fullName evidence="4">SMP-30/Gluconolactonase/LRE-like region domain-containing protein</fullName>
    </recommendedName>
</protein>
<dbReference type="InterPro" id="IPR052988">
    <property type="entry name" value="Oryzine_lactonohydrolase"/>
</dbReference>
<sequence>MSAKVLATALLLFCATGRCSSADSLAATVVSLPATYQYQLEVPFSSNVTKDFVDSTTTGNDTVNEALAAAQKAAAISYDAEFDAIVGEFPSIRTVATLDGPNAYEMGAWVYDRNELWFTSSIIAGTTDVYKMDLGTYNVSKLTLPPPSNLPAFQATNFNGGIYHNGSVYVTLSGSNNGSSGIVRINPATLENEVEVNSWFGLELVSVDDVSIVYARATRETHVFFTTLDIHGWTNATGTRNISVPDAIWRLTLETQTLRPVLTRSDNQNPNGVAIDAANQAIYFTETPYPGEVSGPDANPASAGISVIYRYDLNANTRFVPCGKTTFGFARSGAADGTKVDDYGRLWTGEYEGLVVRNPAGKIIGVFNKAYLLGTQAPAIELANFALAGNKLYILAIDKIIEVDLAQTVWTPKAYLEI</sequence>
<organism evidence="2 3">
    <name type="scientific">Sporothrix curviconia</name>
    <dbReference type="NCBI Taxonomy" id="1260050"/>
    <lineage>
        <taxon>Eukaryota</taxon>
        <taxon>Fungi</taxon>
        <taxon>Dikarya</taxon>
        <taxon>Ascomycota</taxon>
        <taxon>Pezizomycotina</taxon>
        <taxon>Sordariomycetes</taxon>
        <taxon>Sordariomycetidae</taxon>
        <taxon>Ophiostomatales</taxon>
        <taxon>Ophiostomataceae</taxon>
        <taxon>Sporothrix</taxon>
    </lineage>
</organism>
<feature type="chain" id="PRO_5045471773" description="SMP-30/Gluconolactonase/LRE-like region domain-containing protein" evidence="1">
    <location>
        <begin position="22"/>
        <end position="418"/>
    </location>
</feature>
<proteinExistence type="predicted"/>
<keyword evidence="3" id="KW-1185">Reference proteome</keyword>
<dbReference type="InterPro" id="IPR011042">
    <property type="entry name" value="6-blade_b-propeller_TolB-like"/>
</dbReference>
<dbReference type="SUPFAM" id="SSF63829">
    <property type="entry name" value="Calcium-dependent phosphotriesterase"/>
    <property type="match status" value="1"/>
</dbReference>
<dbReference type="EMBL" id="CAWUHB010000012">
    <property type="protein sequence ID" value="CAK7216994.1"/>
    <property type="molecule type" value="Genomic_DNA"/>
</dbReference>
<evidence type="ECO:0008006" key="4">
    <source>
        <dbReference type="Google" id="ProtNLM"/>
    </source>
</evidence>
<accession>A0ABP0BBQ8</accession>
<dbReference type="Gene3D" id="2.120.10.30">
    <property type="entry name" value="TolB, C-terminal domain"/>
    <property type="match status" value="1"/>
</dbReference>
<dbReference type="Proteomes" id="UP001642405">
    <property type="component" value="Unassembled WGS sequence"/>
</dbReference>
<feature type="signal peptide" evidence="1">
    <location>
        <begin position="1"/>
        <end position="21"/>
    </location>
</feature>
<evidence type="ECO:0000313" key="3">
    <source>
        <dbReference type="Proteomes" id="UP001642405"/>
    </source>
</evidence>